<dbReference type="Gene3D" id="1.10.150.340">
    <property type="entry name" value="Pyrimidine 5'-nucleotidase (UMPH-1), N-terminal domain"/>
    <property type="match status" value="1"/>
</dbReference>
<gene>
    <name evidence="9" type="ORF">NQ314_005194</name>
</gene>
<reference evidence="9" key="1">
    <citation type="journal article" date="2023" name="Insect Mol. Biol.">
        <title>Genome sequencing provides insights into the evolution of gene families encoding plant cell wall-degrading enzymes in longhorned beetles.</title>
        <authorList>
            <person name="Shin N.R."/>
            <person name="Okamura Y."/>
            <person name="Kirsch R."/>
            <person name="Pauchet Y."/>
        </authorList>
    </citation>
    <scope>NUCLEOTIDE SEQUENCE</scope>
    <source>
        <strain evidence="9">RBIC_L_NR</strain>
    </source>
</reference>
<organism evidence="9 10">
    <name type="scientific">Rhamnusium bicolor</name>
    <dbReference type="NCBI Taxonomy" id="1586634"/>
    <lineage>
        <taxon>Eukaryota</taxon>
        <taxon>Metazoa</taxon>
        <taxon>Ecdysozoa</taxon>
        <taxon>Arthropoda</taxon>
        <taxon>Hexapoda</taxon>
        <taxon>Insecta</taxon>
        <taxon>Pterygota</taxon>
        <taxon>Neoptera</taxon>
        <taxon>Endopterygota</taxon>
        <taxon>Coleoptera</taxon>
        <taxon>Polyphaga</taxon>
        <taxon>Cucujiformia</taxon>
        <taxon>Chrysomeloidea</taxon>
        <taxon>Cerambycidae</taxon>
        <taxon>Lepturinae</taxon>
        <taxon>Rhagiini</taxon>
        <taxon>Rhamnusium</taxon>
    </lineage>
</organism>
<evidence type="ECO:0000313" key="10">
    <source>
        <dbReference type="Proteomes" id="UP001162156"/>
    </source>
</evidence>
<evidence type="ECO:0000256" key="3">
    <source>
        <dbReference type="ARBA" id="ARBA00012643"/>
    </source>
</evidence>
<keyword evidence="6" id="KW-0378">Hydrolase</keyword>
<dbReference type="Gene3D" id="3.40.50.1000">
    <property type="entry name" value="HAD superfamily/HAD-like"/>
    <property type="match status" value="1"/>
</dbReference>
<dbReference type="InterPro" id="IPR006434">
    <property type="entry name" value="Pyrimidine_nucleotidase_eu"/>
</dbReference>
<evidence type="ECO:0000256" key="1">
    <source>
        <dbReference type="ARBA" id="ARBA00000815"/>
    </source>
</evidence>
<dbReference type="PANTHER" id="PTHR13045:SF0">
    <property type="entry name" value="7-METHYLGUANOSINE PHOSPHATE-SPECIFIC 5'-NUCLEOTIDASE"/>
    <property type="match status" value="1"/>
</dbReference>
<comment type="caution">
    <text evidence="9">The sequence shown here is derived from an EMBL/GenBank/DDBJ whole genome shotgun (WGS) entry which is preliminary data.</text>
</comment>
<keyword evidence="4" id="KW-0479">Metal-binding</keyword>
<keyword evidence="10" id="KW-1185">Reference proteome</keyword>
<dbReference type="GO" id="GO:0009117">
    <property type="term" value="P:nucleotide metabolic process"/>
    <property type="evidence" value="ECO:0007669"/>
    <property type="project" value="UniProtKB-KW"/>
</dbReference>
<dbReference type="GO" id="GO:0000287">
    <property type="term" value="F:magnesium ion binding"/>
    <property type="evidence" value="ECO:0007669"/>
    <property type="project" value="InterPro"/>
</dbReference>
<dbReference type="GO" id="GO:0005737">
    <property type="term" value="C:cytoplasm"/>
    <property type="evidence" value="ECO:0007669"/>
    <property type="project" value="InterPro"/>
</dbReference>
<dbReference type="GO" id="GO:0008253">
    <property type="term" value="F:5'-nucleotidase activity"/>
    <property type="evidence" value="ECO:0007669"/>
    <property type="project" value="UniProtKB-EC"/>
</dbReference>
<evidence type="ECO:0000256" key="6">
    <source>
        <dbReference type="ARBA" id="ARBA00022801"/>
    </source>
</evidence>
<name>A0AAV8ZHP6_9CUCU</name>
<proteinExistence type="inferred from homology"/>
<keyword evidence="5" id="KW-0547">Nucleotide-binding</keyword>
<sequence>MKMENLILAVLECSANVRQSQKNIGKLAMLWQKNIYPLKMILQYQHRKKTKHMEVWWALSEEAIKGLKVSPEEINEVCIQLGPSLRDGSKELFDELCAAKVPVLVFSAGLGDTVMSVLKHCDVLLPNVEVVSNFLKYDSDGCIMGFKDRLIHVYNKNEYAIKGTDFYNQIVDRDNVILLGDSIGDASMVEGMDHLKVVLKIGFLYARSEESLPNYMNTFDIVLQDDQTMEVPRAILNYIKNSASHQSELSSN</sequence>
<keyword evidence="7" id="KW-0460">Magnesium</keyword>
<dbReference type="EC" id="3.1.3.5" evidence="3"/>
<accession>A0AAV8ZHP6</accession>
<comment type="similarity">
    <text evidence="2">Belongs to the pyrimidine 5'-nucleotidase family.</text>
</comment>
<keyword evidence="8" id="KW-0546">Nucleotide metabolism</keyword>
<comment type="catalytic activity">
    <reaction evidence="1">
        <text>a ribonucleoside 5'-phosphate + H2O = a ribonucleoside + phosphate</text>
        <dbReference type="Rhea" id="RHEA:12484"/>
        <dbReference type="ChEBI" id="CHEBI:15377"/>
        <dbReference type="ChEBI" id="CHEBI:18254"/>
        <dbReference type="ChEBI" id="CHEBI:43474"/>
        <dbReference type="ChEBI" id="CHEBI:58043"/>
        <dbReference type="EC" id="3.1.3.5"/>
    </reaction>
</comment>
<evidence type="ECO:0000256" key="4">
    <source>
        <dbReference type="ARBA" id="ARBA00022723"/>
    </source>
</evidence>
<dbReference type="GO" id="GO:0000166">
    <property type="term" value="F:nucleotide binding"/>
    <property type="evidence" value="ECO:0007669"/>
    <property type="project" value="UniProtKB-KW"/>
</dbReference>
<dbReference type="FunFam" id="3.40.50.1000:FF:000032">
    <property type="entry name" value="Cytosolic 5-nucleotidase 3-like"/>
    <property type="match status" value="1"/>
</dbReference>
<evidence type="ECO:0000256" key="5">
    <source>
        <dbReference type="ARBA" id="ARBA00022741"/>
    </source>
</evidence>
<dbReference type="Proteomes" id="UP001162156">
    <property type="component" value="Unassembled WGS sequence"/>
</dbReference>
<evidence type="ECO:0000313" key="9">
    <source>
        <dbReference type="EMBL" id="KAJ8964053.1"/>
    </source>
</evidence>
<evidence type="ECO:0000256" key="2">
    <source>
        <dbReference type="ARBA" id="ARBA00008389"/>
    </source>
</evidence>
<evidence type="ECO:0000256" key="8">
    <source>
        <dbReference type="ARBA" id="ARBA00023080"/>
    </source>
</evidence>
<dbReference type="Pfam" id="PF05822">
    <property type="entry name" value="UMPH-1"/>
    <property type="match status" value="1"/>
</dbReference>
<dbReference type="SUPFAM" id="SSF56784">
    <property type="entry name" value="HAD-like"/>
    <property type="match status" value="1"/>
</dbReference>
<dbReference type="PANTHER" id="PTHR13045">
    <property type="entry name" value="5'-NUCLEOTIDASE"/>
    <property type="match status" value="1"/>
</dbReference>
<dbReference type="InterPro" id="IPR036412">
    <property type="entry name" value="HAD-like_sf"/>
</dbReference>
<protein>
    <recommendedName>
        <fullName evidence="3">5'-nucleotidase</fullName>
        <ecNumber evidence="3">3.1.3.5</ecNumber>
    </recommendedName>
</protein>
<dbReference type="EMBL" id="JANEYF010001453">
    <property type="protein sequence ID" value="KAJ8964053.1"/>
    <property type="molecule type" value="Genomic_DNA"/>
</dbReference>
<evidence type="ECO:0000256" key="7">
    <source>
        <dbReference type="ARBA" id="ARBA00022842"/>
    </source>
</evidence>
<dbReference type="AlphaFoldDB" id="A0AAV8ZHP6"/>
<dbReference type="InterPro" id="IPR023214">
    <property type="entry name" value="HAD_sf"/>
</dbReference>